<dbReference type="Pfam" id="PF01095">
    <property type="entry name" value="Pectinesterase"/>
    <property type="match status" value="1"/>
</dbReference>
<dbReference type="Gene3D" id="1.20.140.40">
    <property type="entry name" value="Invertase/pectin methylesterase inhibitor family protein"/>
    <property type="match status" value="1"/>
</dbReference>
<dbReference type="EC" id="3.1.1.11" evidence="8"/>
<accession>A0A540MTS3</accession>
<evidence type="ECO:0000256" key="8">
    <source>
        <dbReference type="RuleBase" id="RU000589"/>
    </source>
</evidence>
<comment type="subcellular location">
    <subcellularLocation>
        <location evidence="1 8">Secreted</location>
        <location evidence="1 8">Cell wall</location>
    </subcellularLocation>
</comment>
<dbReference type="InterPro" id="IPR012334">
    <property type="entry name" value="Pectin_lyas_fold"/>
</dbReference>
<evidence type="ECO:0000256" key="4">
    <source>
        <dbReference type="ARBA" id="ARBA00007786"/>
    </source>
</evidence>
<evidence type="ECO:0000259" key="9">
    <source>
        <dbReference type="Pfam" id="PF01095"/>
    </source>
</evidence>
<protein>
    <recommendedName>
        <fullName evidence="8">Pectinesterase</fullName>
        <ecNumber evidence="8">3.1.1.11</ecNumber>
    </recommendedName>
</protein>
<dbReference type="GO" id="GO:0004857">
    <property type="term" value="F:enzyme inhibitor activity"/>
    <property type="evidence" value="ECO:0007669"/>
    <property type="project" value="InterPro"/>
</dbReference>
<dbReference type="GO" id="GO:0042545">
    <property type="term" value="P:cell wall modification"/>
    <property type="evidence" value="ECO:0007669"/>
    <property type="project" value="UniProtKB-UniRule"/>
</dbReference>
<dbReference type="GO" id="GO:0045490">
    <property type="term" value="P:pectin catabolic process"/>
    <property type="evidence" value="ECO:0007669"/>
    <property type="project" value="UniProtKB-UniRule"/>
</dbReference>
<name>A0A540MTS3_MALBA</name>
<feature type="domain" description="Pectinesterase inhibitor" evidence="10">
    <location>
        <begin position="16"/>
        <end position="150"/>
    </location>
</feature>
<comment type="similarity">
    <text evidence="4">In the C-terminal section; belongs to the pectinesterase family.</text>
</comment>
<dbReference type="PANTHER" id="PTHR31707">
    <property type="entry name" value="PECTINESTERASE"/>
    <property type="match status" value="1"/>
</dbReference>
<dbReference type="InterPro" id="IPR000070">
    <property type="entry name" value="Pectinesterase_cat"/>
</dbReference>
<evidence type="ECO:0000256" key="3">
    <source>
        <dbReference type="ARBA" id="ARBA00006027"/>
    </source>
</evidence>
<dbReference type="UniPathway" id="UPA00545">
    <property type="reaction ID" value="UER00823"/>
</dbReference>
<dbReference type="CDD" id="cd15799">
    <property type="entry name" value="PMEI-like_4"/>
    <property type="match status" value="1"/>
</dbReference>
<dbReference type="Gene3D" id="2.160.20.10">
    <property type="entry name" value="Single-stranded right-handed beta-helix, Pectin lyase-like"/>
    <property type="match status" value="2"/>
</dbReference>
<dbReference type="PROSITE" id="PS00800">
    <property type="entry name" value="PECTINESTERASE_1"/>
    <property type="match status" value="1"/>
</dbReference>
<comment type="pathway">
    <text evidence="2 8">Glycan metabolism; pectin degradation; 2-dehydro-3-deoxy-D-gluconate from pectin: step 1/5.</text>
</comment>
<dbReference type="InterPro" id="IPR011050">
    <property type="entry name" value="Pectin_lyase_fold/virulence"/>
</dbReference>
<dbReference type="Pfam" id="PF04043">
    <property type="entry name" value="PMEI"/>
    <property type="match status" value="1"/>
</dbReference>
<dbReference type="Proteomes" id="UP000315295">
    <property type="component" value="Unassembled WGS sequence"/>
</dbReference>
<keyword evidence="5 8" id="KW-0134">Cell wall</keyword>
<comment type="caution">
    <text evidence="11">The sequence shown here is derived from an EMBL/GenBank/DDBJ whole genome shotgun (WGS) entry which is preliminary data.</text>
</comment>
<dbReference type="InterPro" id="IPR006501">
    <property type="entry name" value="Pectinesterase_inhib_dom"/>
</dbReference>
<evidence type="ECO:0000313" key="11">
    <source>
        <dbReference type="EMBL" id="TQE02189.1"/>
    </source>
</evidence>
<evidence type="ECO:0000259" key="10">
    <source>
        <dbReference type="Pfam" id="PF04043"/>
    </source>
</evidence>
<evidence type="ECO:0000256" key="5">
    <source>
        <dbReference type="ARBA" id="ARBA00022512"/>
    </source>
</evidence>
<keyword evidence="8" id="KW-0732">Signal</keyword>
<dbReference type="GO" id="GO:0030599">
    <property type="term" value="F:pectinesterase activity"/>
    <property type="evidence" value="ECO:0007669"/>
    <property type="project" value="UniProtKB-UniRule"/>
</dbReference>
<comment type="catalytic activity">
    <reaction evidence="8">
        <text>[(1-&gt;4)-alpha-D-galacturonosyl methyl ester](n) + n H2O = [(1-&gt;4)-alpha-D-galacturonosyl](n) + n methanol + n H(+)</text>
        <dbReference type="Rhea" id="RHEA:22380"/>
        <dbReference type="Rhea" id="RHEA-COMP:14570"/>
        <dbReference type="Rhea" id="RHEA-COMP:14573"/>
        <dbReference type="ChEBI" id="CHEBI:15377"/>
        <dbReference type="ChEBI" id="CHEBI:15378"/>
        <dbReference type="ChEBI" id="CHEBI:17790"/>
        <dbReference type="ChEBI" id="CHEBI:140522"/>
        <dbReference type="ChEBI" id="CHEBI:140523"/>
        <dbReference type="EC" id="3.1.1.11"/>
    </reaction>
</comment>
<feature type="domain" description="Pectinesterase catalytic" evidence="9">
    <location>
        <begin position="185"/>
        <end position="268"/>
    </location>
</feature>
<keyword evidence="8" id="KW-0961">Cell wall biogenesis/degradation</keyword>
<feature type="chain" id="PRO_5022263242" description="Pectinesterase" evidence="8">
    <location>
        <begin position="24"/>
        <end position="334"/>
    </location>
</feature>
<gene>
    <name evidence="11" type="ORF">C1H46_012190</name>
</gene>
<comment type="function">
    <text evidence="8">Acts in the modification of cell walls via demethylesterification of cell wall pectin.</text>
</comment>
<dbReference type="EMBL" id="VIEB01000180">
    <property type="protein sequence ID" value="TQE02189.1"/>
    <property type="molecule type" value="Genomic_DNA"/>
</dbReference>
<comment type="similarity">
    <text evidence="3">In the N-terminal section; belongs to the PMEI family.</text>
</comment>
<feature type="signal peptide" evidence="8">
    <location>
        <begin position="1"/>
        <end position="23"/>
    </location>
</feature>
<dbReference type="STRING" id="106549.A0A540MTS3"/>
<dbReference type="SUPFAM" id="SSF51126">
    <property type="entry name" value="Pectin lyase-like"/>
    <property type="match status" value="2"/>
</dbReference>
<evidence type="ECO:0000313" key="12">
    <source>
        <dbReference type="Proteomes" id="UP000315295"/>
    </source>
</evidence>
<reference evidence="11 12" key="1">
    <citation type="journal article" date="2019" name="G3 (Bethesda)">
        <title>Sequencing of a Wild Apple (Malus baccata) Genome Unravels the Differences Between Cultivated and Wild Apple Species Regarding Disease Resistance and Cold Tolerance.</title>
        <authorList>
            <person name="Chen X."/>
        </authorList>
    </citation>
    <scope>NUCLEOTIDE SEQUENCE [LARGE SCALE GENOMIC DNA]</scope>
    <source>
        <strain evidence="12">cv. Shandingzi</strain>
        <tissue evidence="11">Leaves</tissue>
    </source>
</reference>
<evidence type="ECO:0000256" key="1">
    <source>
        <dbReference type="ARBA" id="ARBA00004191"/>
    </source>
</evidence>
<keyword evidence="6 8" id="KW-0378">Hydrolase</keyword>
<proteinExistence type="inferred from homology"/>
<dbReference type="InterPro" id="IPR035513">
    <property type="entry name" value="Invertase/methylesterase_inhib"/>
</dbReference>
<dbReference type="AlphaFoldDB" id="A0A540MTS3"/>
<evidence type="ECO:0000256" key="6">
    <source>
        <dbReference type="ARBA" id="ARBA00022801"/>
    </source>
</evidence>
<organism evidence="11 12">
    <name type="scientific">Malus baccata</name>
    <name type="common">Siberian crab apple</name>
    <name type="synonym">Pyrus baccata</name>
    <dbReference type="NCBI Taxonomy" id="106549"/>
    <lineage>
        <taxon>Eukaryota</taxon>
        <taxon>Viridiplantae</taxon>
        <taxon>Streptophyta</taxon>
        <taxon>Embryophyta</taxon>
        <taxon>Tracheophyta</taxon>
        <taxon>Spermatophyta</taxon>
        <taxon>Magnoliopsida</taxon>
        <taxon>eudicotyledons</taxon>
        <taxon>Gunneridae</taxon>
        <taxon>Pentapetalae</taxon>
        <taxon>rosids</taxon>
        <taxon>fabids</taxon>
        <taxon>Rosales</taxon>
        <taxon>Rosaceae</taxon>
        <taxon>Amygdaloideae</taxon>
        <taxon>Maleae</taxon>
        <taxon>Malus</taxon>
    </lineage>
</organism>
<keyword evidence="7 8" id="KW-0063">Aspartyl esterase</keyword>
<keyword evidence="8" id="KW-0964">Secreted</keyword>
<keyword evidence="12" id="KW-1185">Reference proteome</keyword>
<evidence type="ECO:0000256" key="7">
    <source>
        <dbReference type="ARBA" id="ARBA00023085"/>
    </source>
</evidence>
<sequence length="334" mass="37079">MKLPCRFIFFTICLCALSMNTCASSIGSHYKNVPSPVLERSLDSTMELVQNVASAMSNIHMYADPDAEADAGEDDDRNLKIATSHCGYVLGSTYEAMNWSLSTIHQDYKQYKGKGDVISHARTRLNANLERQKACVEAFDGTKYSMITQSFKQVRSSTQDLLKMLQAKPGRIEAKAGLEFWKTPNVTVSQDGSGNFRTITEALAVAPSHNQNYFVIFVKRGVYKENVNIDSSKCNLVLIGEGMDVTTISGSRSFRSGWETFYSATFGKSALNTLYYGEYTNNGPGARLSSRVNWPGYHVIENPAEADEFTTAKFIEGDSWLTSTNVPFIRGLED</sequence>
<dbReference type="InterPro" id="IPR018040">
    <property type="entry name" value="Pectinesterase_Tyr_AS"/>
</dbReference>
<evidence type="ECO:0000256" key="2">
    <source>
        <dbReference type="ARBA" id="ARBA00005184"/>
    </source>
</evidence>